<dbReference type="AlphaFoldDB" id="A0A2T0VIM9"/>
<reference evidence="2 3" key="1">
    <citation type="submission" date="2018-03" db="EMBL/GenBank/DDBJ databases">
        <title>Genomic Encyclopedia of Type Strains, Phase III (KMG-III): the genomes of soil and plant-associated and newly described type strains.</title>
        <authorList>
            <person name="Whitman W."/>
        </authorList>
    </citation>
    <scope>NUCLEOTIDE SEQUENCE [LARGE SCALE GENOMIC DNA]</scope>
    <source>
        <strain evidence="2 3">CGMCC 1.12484</strain>
    </source>
</reference>
<organism evidence="2 3">
    <name type="scientific">Glaciihabitans tibetensis</name>
    <dbReference type="NCBI Taxonomy" id="1266600"/>
    <lineage>
        <taxon>Bacteria</taxon>
        <taxon>Bacillati</taxon>
        <taxon>Actinomycetota</taxon>
        <taxon>Actinomycetes</taxon>
        <taxon>Micrococcales</taxon>
        <taxon>Microbacteriaceae</taxon>
        <taxon>Glaciihabitans</taxon>
    </lineage>
</organism>
<feature type="domain" description="ER-bound oxygenase mpaB/mpaB'/Rubber oxygenase catalytic" evidence="1">
    <location>
        <begin position="53"/>
        <end position="270"/>
    </location>
</feature>
<name>A0A2T0VIM9_9MICO</name>
<dbReference type="EMBL" id="PVTL01000001">
    <property type="protein sequence ID" value="PRY70047.1"/>
    <property type="molecule type" value="Genomic_DNA"/>
</dbReference>
<evidence type="ECO:0000313" key="3">
    <source>
        <dbReference type="Proteomes" id="UP000237983"/>
    </source>
</evidence>
<dbReference type="InterPro" id="IPR018713">
    <property type="entry name" value="MPAB/Lcp_cat_dom"/>
</dbReference>
<keyword evidence="3" id="KW-1185">Reference proteome</keyword>
<evidence type="ECO:0000259" key="1">
    <source>
        <dbReference type="Pfam" id="PF09995"/>
    </source>
</evidence>
<proteinExistence type="predicted"/>
<dbReference type="PANTHER" id="PTHR36151:SF3">
    <property type="entry name" value="ER-BOUND OXYGENASE MPAB_MPAB'_RUBBER OXYGENASE CATALYTIC DOMAIN-CONTAINING PROTEIN"/>
    <property type="match status" value="1"/>
</dbReference>
<evidence type="ECO:0000313" key="2">
    <source>
        <dbReference type="EMBL" id="PRY70047.1"/>
    </source>
</evidence>
<accession>A0A2T0VIM9</accession>
<gene>
    <name evidence="2" type="ORF">B0I08_101169</name>
</gene>
<sequence>MMARSTKGIRGYLLTAFSGSPDGIPPWVAQLEHGDDIGYFGPGSAVWTVNGGTPVLVAGIRALLMQTLHPGAMAGVHDWSRYREDPLGRLAGTVRWVLSTTFDDRAGAEAGSAQVRKMHTRVTGEYTDASGSRRPYSAADPTLVSWVHVVFAESFLSCHQLFGGAIPGGADRYVAEWASAGELMGVLNPPRTEAELRGQLEAFGPELVSDERVADALRFIRKPPLHPSVMLGYRVLFAGAVASLDPQYRRLLGLRRPWWPALTLTRGVLVLLRWVLGRPSSSEVFARKRIARLASLDSRAQRWNTGDDDDS</sequence>
<dbReference type="Pfam" id="PF09995">
    <property type="entry name" value="MPAB_Lcp_cat"/>
    <property type="match status" value="1"/>
</dbReference>
<dbReference type="GO" id="GO:0016491">
    <property type="term" value="F:oxidoreductase activity"/>
    <property type="evidence" value="ECO:0007669"/>
    <property type="project" value="InterPro"/>
</dbReference>
<comment type="caution">
    <text evidence="2">The sequence shown here is derived from an EMBL/GenBank/DDBJ whole genome shotgun (WGS) entry which is preliminary data.</text>
</comment>
<dbReference type="PANTHER" id="PTHR36151">
    <property type="entry name" value="BLR2777 PROTEIN"/>
    <property type="match status" value="1"/>
</dbReference>
<protein>
    <submittedName>
        <fullName evidence="2">Uncharacterized protein (DUF2236 family)</fullName>
    </submittedName>
</protein>
<dbReference type="Proteomes" id="UP000237983">
    <property type="component" value="Unassembled WGS sequence"/>
</dbReference>